<accession>A0A8H7CX19</accession>
<dbReference type="EMBL" id="JACAZH010000014">
    <property type="protein sequence ID" value="KAF7351131.1"/>
    <property type="molecule type" value="Genomic_DNA"/>
</dbReference>
<evidence type="ECO:0000259" key="1">
    <source>
        <dbReference type="PROSITE" id="PS50097"/>
    </source>
</evidence>
<dbReference type="CDD" id="cd18186">
    <property type="entry name" value="BTB_POZ_ZBTB_KLHL-like"/>
    <property type="match status" value="1"/>
</dbReference>
<evidence type="ECO:0000313" key="2">
    <source>
        <dbReference type="EMBL" id="KAF7351131.1"/>
    </source>
</evidence>
<dbReference type="OrthoDB" id="3217871at2759"/>
<gene>
    <name evidence="2" type="ORF">MSAN_01675600</name>
</gene>
<dbReference type="AlphaFoldDB" id="A0A8H7CX19"/>
<dbReference type="InterPro" id="IPR011333">
    <property type="entry name" value="SKP1/BTB/POZ_sf"/>
</dbReference>
<keyword evidence="3" id="KW-1185">Reference proteome</keyword>
<dbReference type="Pfam" id="PF00651">
    <property type="entry name" value="BTB"/>
    <property type="match status" value="1"/>
</dbReference>
<feature type="domain" description="BTB" evidence="1">
    <location>
        <begin position="19"/>
        <end position="85"/>
    </location>
</feature>
<sequence>MSSAPGQSMSITRSNIWYNDGSVVLQSENTQFRVHWSILSQHSPFFRDLERLPQPPNQPTADGCPIVELSDSAENVEYLLKALYDPHFLGQTTLTLAAVGALIQLGRKYDFQTLCESAVERIKFENPTTLEEYDALFAFASNGARTYTPTRITYCYGFAFAMLTLVRENNILSALPVAYYRASLFSPRIQLDGIQKKDSDVDGTLVSLAPLELGLCLTGRERLLCQQYKQEYALGFFVASQPPRCIAPAKCGAVRKHTFDLWMDKNSVNPLYNFRSNSDWIKYFCAACYEHASKANAAGRKKSWKELPAIFDLPPWDQLKNNGV</sequence>
<organism evidence="2 3">
    <name type="scientific">Mycena sanguinolenta</name>
    <dbReference type="NCBI Taxonomy" id="230812"/>
    <lineage>
        <taxon>Eukaryota</taxon>
        <taxon>Fungi</taxon>
        <taxon>Dikarya</taxon>
        <taxon>Basidiomycota</taxon>
        <taxon>Agaricomycotina</taxon>
        <taxon>Agaricomycetes</taxon>
        <taxon>Agaricomycetidae</taxon>
        <taxon>Agaricales</taxon>
        <taxon>Marasmiineae</taxon>
        <taxon>Mycenaceae</taxon>
        <taxon>Mycena</taxon>
    </lineage>
</organism>
<name>A0A8H7CX19_9AGAR</name>
<reference evidence="2" key="1">
    <citation type="submission" date="2020-05" db="EMBL/GenBank/DDBJ databases">
        <title>Mycena genomes resolve the evolution of fungal bioluminescence.</title>
        <authorList>
            <person name="Tsai I.J."/>
        </authorList>
    </citation>
    <scope>NUCLEOTIDE SEQUENCE</scope>
    <source>
        <strain evidence="2">160909Yilan</strain>
    </source>
</reference>
<dbReference type="Proteomes" id="UP000623467">
    <property type="component" value="Unassembled WGS sequence"/>
</dbReference>
<dbReference type="Gene3D" id="3.30.710.10">
    <property type="entry name" value="Potassium Channel Kv1.1, Chain A"/>
    <property type="match status" value="1"/>
</dbReference>
<dbReference type="PROSITE" id="PS50097">
    <property type="entry name" value="BTB"/>
    <property type="match status" value="1"/>
</dbReference>
<dbReference type="SUPFAM" id="SSF54695">
    <property type="entry name" value="POZ domain"/>
    <property type="match status" value="1"/>
</dbReference>
<comment type="caution">
    <text evidence="2">The sequence shown here is derived from an EMBL/GenBank/DDBJ whole genome shotgun (WGS) entry which is preliminary data.</text>
</comment>
<proteinExistence type="predicted"/>
<protein>
    <submittedName>
        <fullName evidence="2">BTB domain-containing protein</fullName>
    </submittedName>
</protein>
<dbReference type="InterPro" id="IPR000210">
    <property type="entry name" value="BTB/POZ_dom"/>
</dbReference>
<evidence type="ECO:0000313" key="3">
    <source>
        <dbReference type="Proteomes" id="UP000623467"/>
    </source>
</evidence>
<dbReference type="SMART" id="SM00225">
    <property type="entry name" value="BTB"/>
    <property type="match status" value="1"/>
</dbReference>